<gene>
    <name evidence="1" type="ORF">QBA37_00210</name>
</gene>
<organism evidence="1 2">
    <name type="scientific">Streptomyces silvae</name>
    <dbReference type="NCBI Taxonomy" id="2803812"/>
    <lineage>
        <taxon>Bacteria</taxon>
        <taxon>Bacillati</taxon>
        <taxon>Actinomycetota</taxon>
        <taxon>Actinomycetes</taxon>
        <taxon>Kitasatosporales</taxon>
        <taxon>Streptomycetaceae</taxon>
        <taxon>Streptomyces</taxon>
    </lineage>
</organism>
<evidence type="ECO:0000313" key="2">
    <source>
        <dbReference type="Proteomes" id="UP001382181"/>
    </source>
</evidence>
<keyword evidence="2" id="KW-1185">Reference proteome</keyword>
<proteinExistence type="predicted"/>
<sequence>MADSPCIYRWSTYFHDGDTTDVLYQQEEGILNLPIGSGVLVLGKCYRVVDSWFSYDDNGTFNLGQHVFLEKATDEDNRLKRIDPHYFRDIPDAY</sequence>
<name>A0ABU7ZUA0_9ACTN</name>
<dbReference type="RefSeq" id="WP_319225832.1">
    <property type="nucleotide sequence ID" value="NZ_JARUMK010000001.1"/>
</dbReference>
<dbReference type="Proteomes" id="UP001382181">
    <property type="component" value="Unassembled WGS sequence"/>
</dbReference>
<protein>
    <submittedName>
        <fullName evidence="1">Uncharacterized protein</fullName>
    </submittedName>
</protein>
<accession>A0ABU7ZUA0</accession>
<evidence type="ECO:0000313" key="1">
    <source>
        <dbReference type="EMBL" id="MEH0557710.1"/>
    </source>
</evidence>
<dbReference type="EMBL" id="JARUMK010000001">
    <property type="protein sequence ID" value="MEH0557710.1"/>
    <property type="molecule type" value="Genomic_DNA"/>
</dbReference>
<comment type="caution">
    <text evidence="1">The sequence shown here is derived from an EMBL/GenBank/DDBJ whole genome shotgun (WGS) entry which is preliminary data.</text>
</comment>
<reference evidence="1 2" key="1">
    <citation type="submission" date="2023-04" db="EMBL/GenBank/DDBJ databases">
        <title>Genomic diversity of scab-causing Streptomyces spp. in the province of Quebec, Canada.</title>
        <authorList>
            <person name="Biessy A."/>
            <person name="Cadieux M."/>
            <person name="Ciotola M."/>
            <person name="Filion M."/>
        </authorList>
    </citation>
    <scope>NUCLEOTIDE SEQUENCE [LARGE SCALE GENOMIC DNA]</scope>
    <source>
        <strain evidence="1 2">B21-103</strain>
    </source>
</reference>